<evidence type="ECO:0000313" key="4">
    <source>
        <dbReference type="Proteomes" id="UP000249340"/>
    </source>
</evidence>
<evidence type="ECO:0000313" key="3">
    <source>
        <dbReference type="EMBL" id="AXI76767.1"/>
    </source>
</evidence>
<dbReference type="EMBL" id="CP031264">
    <property type="protein sequence ID" value="AXI76767.1"/>
    <property type="molecule type" value="Genomic_DNA"/>
</dbReference>
<dbReference type="GO" id="GO:0008930">
    <property type="term" value="F:methylthioadenosine nucleosidase activity"/>
    <property type="evidence" value="ECO:0007669"/>
    <property type="project" value="TreeGrafter"/>
</dbReference>
<dbReference type="RefSeq" id="WP_111495509.1">
    <property type="nucleotide sequence ID" value="NZ_CP031264.1"/>
</dbReference>
<keyword evidence="4" id="KW-1185">Reference proteome</keyword>
<dbReference type="InterPro" id="IPR000845">
    <property type="entry name" value="Nucleoside_phosphorylase_d"/>
</dbReference>
<dbReference type="AlphaFoldDB" id="A0A345SSR2"/>
<dbReference type="GO" id="GO:0019284">
    <property type="term" value="P:L-methionine salvage from S-adenosylmethionine"/>
    <property type="evidence" value="ECO:0007669"/>
    <property type="project" value="TreeGrafter"/>
</dbReference>
<dbReference type="PANTHER" id="PTHR46832:SF1">
    <property type="entry name" value="5'-METHYLTHIOADENOSINE_S-ADENOSYLHOMOCYSTEINE NUCLEOSIDASE"/>
    <property type="match status" value="1"/>
</dbReference>
<feature type="domain" description="Nucleoside phosphorylase" evidence="2">
    <location>
        <begin position="53"/>
        <end position="197"/>
    </location>
</feature>
<organism evidence="3 4">
    <name type="scientific">Peterkaempfera bronchialis</name>
    <dbReference type="NCBI Taxonomy" id="2126346"/>
    <lineage>
        <taxon>Bacteria</taxon>
        <taxon>Bacillati</taxon>
        <taxon>Actinomycetota</taxon>
        <taxon>Actinomycetes</taxon>
        <taxon>Kitasatosporales</taxon>
        <taxon>Streptomycetaceae</taxon>
        <taxon>Peterkaempfera</taxon>
    </lineage>
</organism>
<dbReference type="InterPro" id="IPR035994">
    <property type="entry name" value="Nucleoside_phosphorylase_sf"/>
</dbReference>
<sequence>MRRSYRFDGPAGEPFEPTAAGGGPLLVVCALGVERWALRGGDWTAPGMPARGAGRALLTATGMGPVRARRSVTALLSGGGSGYGALLATGFCAAAGPGIRPGDAVVAAEVRDEGQTSIGVPSCGLLADALRARGLTVHLGRIHSADRVVRGAAARRRLHDGGALGIDMETAAVLDAARRAAPGLPGAAVRIVVDTPEQELLRPGTVPSGVRAWRALRSAVPAFTAWHHALAPQSGATDPTDPSHPTETPIRTLPQEAS</sequence>
<dbReference type="Proteomes" id="UP000249340">
    <property type="component" value="Chromosome"/>
</dbReference>
<dbReference type="GO" id="GO:0009116">
    <property type="term" value="P:nucleoside metabolic process"/>
    <property type="evidence" value="ECO:0007669"/>
    <property type="project" value="InterPro"/>
</dbReference>
<dbReference type="OrthoDB" id="4350493at2"/>
<dbReference type="Pfam" id="PF01048">
    <property type="entry name" value="PNP_UDP_1"/>
    <property type="match status" value="1"/>
</dbReference>
<dbReference type="SUPFAM" id="SSF53167">
    <property type="entry name" value="Purine and uridine phosphorylases"/>
    <property type="match status" value="1"/>
</dbReference>
<dbReference type="GO" id="GO:0005829">
    <property type="term" value="C:cytosol"/>
    <property type="evidence" value="ECO:0007669"/>
    <property type="project" value="TreeGrafter"/>
</dbReference>
<protein>
    <submittedName>
        <fullName evidence="3">1-hydroxy-2-methyl-2-butenyl 4-diphosphate reductase</fullName>
    </submittedName>
</protein>
<dbReference type="GO" id="GO:0008782">
    <property type="term" value="F:adenosylhomocysteine nucleosidase activity"/>
    <property type="evidence" value="ECO:0007669"/>
    <property type="project" value="TreeGrafter"/>
</dbReference>
<feature type="region of interest" description="Disordered" evidence="1">
    <location>
        <begin position="232"/>
        <end position="258"/>
    </location>
</feature>
<evidence type="ECO:0000259" key="2">
    <source>
        <dbReference type="Pfam" id="PF01048"/>
    </source>
</evidence>
<dbReference type="PANTHER" id="PTHR46832">
    <property type="entry name" value="5'-METHYLTHIOADENOSINE/S-ADENOSYLHOMOCYSTEINE NUCLEOSIDASE"/>
    <property type="match status" value="1"/>
</dbReference>
<proteinExistence type="predicted"/>
<accession>A0A345SSR2</accession>
<gene>
    <name evidence="3" type="ORF">C7M71_004135</name>
</gene>
<reference evidence="4" key="1">
    <citation type="submission" date="2018-07" db="EMBL/GenBank/DDBJ databases">
        <title>Streptacidiphilus bronchialis DSM 106435 chromosome.</title>
        <authorList>
            <person name="Batra D."/>
            <person name="Gulvik C.A."/>
        </authorList>
    </citation>
    <scope>NUCLEOTIDE SEQUENCE [LARGE SCALE GENOMIC DNA]</scope>
    <source>
        <strain evidence="4">DSM 106435</strain>
    </source>
</reference>
<dbReference type="Gene3D" id="3.40.50.1580">
    <property type="entry name" value="Nucleoside phosphorylase domain"/>
    <property type="match status" value="1"/>
</dbReference>
<dbReference type="KEGG" id="stri:C7M71_004135"/>
<evidence type="ECO:0000256" key="1">
    <source>
        <dbReference type="SAM" id="MobiDB-lite"/>
    </source>
</evidence>
<name>A0A345SSR2_9ACTN</name>